<dbReference type="GO" id="GO:0022857">
    <property type="term" value="F:transmembrane transporter activity"/>
    <property type="evidence" value="ECO:0007669"/>
    <property type="project" value="InterPro"/>
</dbReference>
<dbReference type="AlphaFoldDB" id="A0A1I6JXA9"/>
<evidence type="ECO:0000256" key="3">
    <source>
        <dbReference type="ARBA" id="ARBA00022692"/>
    </source>
</evidence>
<dbReference type="OrthoDB" id="9812221at2"/>
<proteinExistence type="predicted"/>
<feature type="domain" description="Major facilitator superfamily (MFS) profile" evidence="7">
    <location>
        <begin position="13"/>
        <end position="447"/>
    </location>
</feature>
<feature type="transmembrane region" description="Helical" evidence="6">
    <location>
        <begin position="304"/>
        <end position="321"/>
    </location>
</feature>
<evidence type="ECO:0000256" key="1">
    <source>
        <dbReference type="ARBA" id="ARBA00004141"/>
    </source>
</evidence>
<keyword evidence="5 6" id="KW-0472">Membrane</keyword>
<evidence type="ECO:0000259" key="7">
    <source>
        <dbReference type="PROSITE" id="PS50850"/>
    </source>
</evidence>
<evidence type="ECO:0000313" key="9">
    <source>
        <dbReference type="Proteomes" id="UP000198824"/>
    </source>
</evidence>
<accession>A0A1I6JXA9</accession>
<dbReference type="PANTHER" id="PTHR42718">
    <property type="entry name" value="MAJOR FACILITATOR SUPERFAMILY MULTIDRUG TRANSPORTER MFSC"/>
    <property type="match status" value="1"/>
</dbReference>
<dbReference type="EMBL" id="FOZG01000001">
    <property type="protein sequence ID" value="SFR83160.1"/>
    <property type="molecule type" value="Genomic_DNA"/>
</dbReference>
<feature type="transmembrane region" description="Helical" evidence="6">
    <location>
        <begin position="225"/>
        <end position="242"/>
    </location>
</feature>
<dbReference type="RefSeq" id="WP_093311522.1">
    <property type="nucleotide sequence ID" value="NZ_FOZG01000001.1"/>
</dbReference>
<dbReference type="Proteomes" id="UP000198824">
    <property type="component" value="Unassembled WGS sequence"/>
</dbReference>
<feature type="transmembrane region" description="Helical" evidence="6">
    <location>
        <begin position="328"/>
        <end position="348"/>
    </location>
</feature>
<organism evidence="8 9">
    <name type="scientific">Sphingomonas jatrophae</name>
    <dbReference type="NCBI Taxonomy" id="1166337"/>
    <lineage>
        <taxon>Bacteria</taxon>
        <taxon>Pseudomonadati</taxon>
        <taxon>Pseudomonadota</taxon>
        <taxon>Alphaproteobacteria</taxon>
        <taxon>Sphingomonadales</taxon>
        <taxon>Sphingomonadaceae</taxon>
        <taxon>Sphingomonas</taxon>
    </lineage>
</organism>
<sequence>MTDGLPMPRRLRAIVAISLGSALTMIDGAIATVALPTIAADLGTSPAAAVLVVTVYQLTLVTTLLPLSALGDRIGLRRLYQGGQLLFAAATLLCFFARSLPFLLVVRVAQALGAAAALSVSSALVRSIYPARMLGRGLGINTVVIASAGALAPTLGGFVLSVAPWPWIFASTLPFALMSLAIGRALPDPEPHDEPYDLAGALLSACTFGLTVAGLEALVHGDSPVVATAIIVAGLVAGVVFVRRELGDPRPILPVDLLARPVFALSVAGALTAFLASMTFLLSLPFRLKHGWQFTPGQTGAAMMFWPATSMVVAPLSGALSDRYPAGLLGAIGMVMAVGGLLALAFLPAEAGVIDVGWRMSLTGAGFGMFLSPNARLILGSTPRERTASAGGLISTTRLLGQTLGATLAAALLATGLGASRTPALVAAGLAALAGLASAARLRPAVRLPAMEEVADAQPEGAVR</sequence>
<name>A0A1I6JXA9_9SPHN</name>
<feature type="transmembrane region" description="Helical" evidence="6">
    <location>
        <begin position="47"/>
        <end position="67"/>
    </location>
</feature>
<feature type="transmembrane region" description="Helical" evidence="6">
    <location>
        <begin position="198"/>
        <end position="219"/>
    </location>
</feature>
<dbReference type="Pfam" id="PF07690">
    <property type="entry name" value="MFS_1"/>
    <property type="match status" value="1"/>
</dbReference>
<evidence type="ECO:0000256" key="4">
    <source>
        <dbReference type="ARBA" id="ARBA00022989"/>
    </source>
</evidence>
<dbReference type="STRING" id="1166337.SAMN05192580_0973"/>
<dbReference type="InterPro" id="IPR020846">
    <property type="entry name" value="MFS_dom"/>
</dbReference>
<gene>
    <name evidence="8" type="ORF">SAMN05192580_0973</name>
</gene>
<evidence type="ECO:0000256" key="6">
    <source>
        <dbReference type="SAM" id="Phobius"/>
    </source>
</evidence>
<dbReference type="PROSITE" id="PS50850">
    <property type="entry name" value="MFS"/>
    <property type="match status" value="1"/>
</dbReference>
<comment type="subcellular location">
    <subcellularLocation>
        <location evidence="1">Membrane</location>
        <topology evidence="1">Multi-pass membrane protein</topology>
    </subcellularLocation>
</comment>
<feature type="transmembrane region" description="Helical" evidence="6">
    <location>
        <begin position="165"/>
        <end position="186"/>
    </location>
</feature>
<feature type="transmembrane region" description="Helical" evidence="6">
    <location>
        <begin position="104"/>
        <end position="125"/>
    </location>
</feature>
<feature type="transmembrane region" description="Helical" evidence="6">
    <location>
        <begin position="262"/>
        <end position="284"/>
    </location>
</feature>
<keyword evidence="2" id="KW-0813">Transport</keyword>
<dbReference type="InterPro" id="IPR036259">
    <property type="entry name" value="MFS_trans_sf"/>
</dbReference>
<feature type="transmembrane region" description="Helical" evidence="6">
    <location>
        <begin position="360"/>
        <end position="379"/>
    </location>
</feature>
<keyword evidence="3 6" id="KW-0812">Transmembrane</keyword>
<dbReference type="PANTHER" id="PTHR42718:SF9">
    <property type="entry name" value="MAJOR FACILITATOR SUPERFAMILY MULTIDRUG TRANSPORTER MFSC"/>
    <property type="match status" value="1"/>
</dbReference>
<protein>
    <submittedName>
        <fullName evidence="8">MFS transporter, DHA2 family, multidrug resistance protein</fullName>
    </submittedName>
</protein>
<keyword evidence="4 6" id="KW-1133">Transmembrane helix</keyword>
<evidence type="ECO:0000256" key="2">
    <source>
        <dbReference type="ARBA" id="ARBA00022448"/>
    </source>
</evidence>
<dbReference type="InterPro" id="IPR011701">
    <property type="entry name" value="MFS"/>
</dbReference>
<evidence type="ECO:0000313" key="8">
    <source>
        <dbReference type="EMBL" id="SFR83160.1"/>
    </source>
</evidence>
<dbReference type="Gene3D" id="1.20.1720.10">
    <property type="entry name" value="Multidrug resistance protein D"/>
    <property type="match status" value="1"/>
</dbReference>
<dbReference type="SUPFAM" id="SSF103473">
    <property type="entry name" value="MFS general substrate transporter"/>
    <property type="match status" value="1"/>
</dbReference>
<reference evidence="8 9" key="1">
    <citation type="submission" date="2016-10" db="EMBL/GenBank/DDBJ databases">
        <authorList>
            <person name="de Groot N.N."/>
        </authorList>
    </citation>
    <scope>NUCLEOTIDE SEQUENCE [LARGE SCALE GENOMIC DNA]</scope>
    <source>
        <strain evidence="8 9">S5-249</strain>
    </source>
</reference>
<dbReference type="CDD" id="cd17321">
    <property type="entry name" value="MFS_MMR_MDR_like"/>
    <property type="match status" value="1"/>
</dbReference>
<dbReference type="GO" id="GO:0016020">
    <property type="term" value="C:membrane"/>
    <property type="evidence" value="ECO:0007669"/>
    <property type="project" value="UniProtKB-SubCell"/>
</dbReference>
<keyword evidence="9" id="KW-1185">Reference proteome</keyword>
<feature type="transmembrane region" description="Helical" evidence="6">
    <location>
        <begin position="137"/>
        <end position="159"/>
    </location>
</feature>
<evidence type="ECO:0000256" key="5">
    <source>
        <dbReference type="ARBA" id="ARBA00023136"/>
    </source>
</evidence>
<dbReference type="Gene3D" id="1.20.1250.20">
    <property type="entry name" value="MFS general substrate transporter like domains"/>
    <property type="match status" value="1"/>
</dbReference>
<feature type="transmembrane region" description="Helical" evidence="6">
    <location>
        <begin position="79"/>
        <end position="98"/>
    </location>
</feature>